<dbReference type="SUPFAM" id="SSF53178">
    <property type="entry name" value="Peptidyl-tRNA hydrolase-like"/>
    <property type="match status" value="1"/>
</dbReference>
<protein>
    <recommendedName>
        <fullName evidence="7 8">Peptidyl-tRNA hydrolase</fullName>
        <shortName evidence="8">Pth</shortName>
        <ecNumber evidence="1 8">3.1.1.29</ecNumber>
    </recommendedName>
</protein>
<feature type="active site" description="Proton acceptor" evidence="8">
    <location>
        <position position="19"/>
    </location>
</feature>
<keyword evidence="12" id="KW-1185">Reference proteome</keyword>
<dbReference type="EC" id="3.1.1.29" evidence="1 8"/>
<feature type="binding site" evidence="8">
    <location>
        <position position="60"/>
    </location>
    <ligand>
        <name>tRNA</name>
        <dbReference type="ChEBI" id="CHEBI:17843"/>
    </ligand>
</feature>
<dbReference type="Pfam" id="PF01195">
    <property type="entry name" value="Pept_tRNA_hydro"/>
    <property type="match status" value="1"/>
</dbReference>
<evidence type="ECO:0000256" key="10">
    <source>
        <dbReference type="RuleBase" id="RU004320"/>
    </source>
</evidence>
<evidence type="ECO:0000313" key="12">
    <source>
        <dbReference type="Proteomes" id="UP000289497"/>
    </source>
</evidence>
<proteinExistence type="inferred from homology"/>
<evidence type="ECO:0000256" key="7">
    <source>
        <dbReference type="ARBA" id="ARBA00050038"/>
    </source>
</evidence>
<dbReference type="GO" id="GO:0005737">
    <property type="term" value="C:cytoplasm"/>
    <property type="evidence" value="ECO:0007669"/>
    <property type="project" value="UniProtKB-SubCell"/>
</dbReference>
<comment type="similarity">
    <text evidence="5 8 10">Belongs to the PTH family.</text>
</comment>
<dbReference type="PROSITE" id="PS01195">
    <property type="entry name" value="PEPT_TRNA_HYDROL_1"/>
    <property type="match status" value="1"/>
</dbReference>
<accession>A0A449B6Z0</accession>
<dbReference type="Proteomes" id="UP000289497">
    <property type="component" value="Chromosome"/>
</dbReference>
<evidence type="ECO:0000256" key="6">
    <source>
        <dbReference type="ARBA" id="ARBA00048707"/>
    </source>
</evidence>
<evidence type="ECO:0000256" key="5">
    <source>
        <dbReference type="ARBA" id="ARBA00038063"/>
    </source>
</evidence>
<comment type="subcellular location">
    <subcellularLocation>
        <location evidence="8">Cytoplasm</location>
    </subcellularLocation>
</comment>
<evidence type="ECO:0000256" key="2">
    <source>
        <dbReference type="ARBA" id="ARBA00022555"/>
    </source>
</evidence>
<dbReference type="OrthoDB" id="9800507at2"/>
<comment type="function">
    <text evidence="8">Catalyzes the release of premature peptidyl moieties from peptidyl-tRNA molecules trapped in stalled 50S ribosomal subunits, and thus maintains levels of free tRNAs and 50S ribosomes.</text>
</comment>
<dbReference type="Gene3D" id="3.40.50.1470">
    <property type="entry name" value="Peptidyl-tRNA hydrolase"/>
    <property type="match status" value="1"/>
</dbReference>
<keyword evidence="2 8" id="KW-0820">tRNA-binding</keyword>
<comment type="subunit">
    <text evidence="8">Monomer.</text>
</comment>
<dbReference type="GO" id="GO:0006515">
    <property type="term" value="P:protein quality control for misfolded or incompletely synthesized proteins"/>
    <property type="evidence" value="ECO:0007669"/>
    <property type="project" value="UniProtKB-UniRule"/>
</dbReference>
<evidence type="ECO:0000256" key="4">
    <source>
        <dbReference type="ARBA" id="ARBA00022884"/>
    </source>
</evidence>
<dbReference type="EMBL" id="LR215039">
    <property type="protein sequence ID" value="VEU76325.1"/>
    <property type="molecule type" value="Genomic_DNA"/>
</dbReference>
<dbReference type="GO" id="GO:0072344">
    <property type="term" value="P:rescue of stalled ribosome"/>
    <property type="evidence" value="ECO:0007669"/>
    <property type="project" value="UniProtKB-UniRule"/>
</dbReference>
<organism evidence="11 12">
    <name type="scientific">Mycoplasmopsis columboralis</name>
    <dbReference type="NCBI Taxonomy" id="171282"/>
    <lineage>
        <taxon>Bacteria</taxon>
        <taxon>Bacillati</taxon>
        <taxon>Mycoplasmatota</taxon>
        <taxon>Mycoplasmoidales</taxon>
        <taxon>Metamycoplasmataceae</taxon>
        <taxon>Mycoplasmopsis</taxon>
    </lineage>
</organism>
<dbReference type="NCBIfam" id="TIGR00447">
    <property type="entry name" value="pth"/>
    <property type="match status" value="1"/>
</dbReference>
<dbReference type="GO" id="GO:0004045">
    <property type="term" value="F:peptidyl-tRNA hydrolase activity"/>
    <property type="evidence" value="ECO:0007669"/>
    <property type="project" value="UniProtKB-UniRule"/>
</dbReference>
<evidence type="ECO:0000256" key="9">
    <source>
        <dbReference type="RuleBase" id="RU000673"/>
    </source>
</evidence>
<keyword evidence="8" id="KW-0963">Cytoplasm</keyword>
<dbReference type="PANTHER" id="PTHR17224">
    <property type="entry name" value="PEPTIDYL-TRNA HYDROLASE"/>
    <property type="match status" value="1"/>
</dbReference>
<feature type="site" description="Stabilizes the basic form of H active site to accept a proton" evidence="8">
    <location>
        <position position="87"/>
    </location>
</feature>
<reference evidence="11 12" key="1">
    <citation type="submission" date="2019-01" db="EMBL/GenBank/DDBJ databases">
        <authorList>
            <consortium name="Pathogen Informatics"/>
        </authorList>
    </citation>
    <scope>NUCLEOTIDE SEQUENCE [LARGE SCALE GENOMIC DNA]</scope>
    <source>
        <strain evidence="11 12">NCTC10179</strain>
    </source>
</reference>
<evidence type="ECO:0000256" key="1">
    <source>
        <dbReference type="ARBA" id="ARBA00013260"/>
    </source>
</evidence>
<evidence type="ECO:0000313" key="11">
    <source>
        <dbReference type="EMBL" id="VEU76325.1"/>
    </source>
</evidence>
<dbReference type="RefSeq" id="WP_036434973.1">
    <property type="nucleotide sequence ID" value="NZ_LR215039.1"/>
</dbReference>
<dbReference type="HAMAP" id="MF_00083">
    <property type="entry name" value="Pept_tRNA_hydro_bact"/>
    <property type="match status" value="1"/>
</dbReference>
<dbReference type="KEGG" id="mcou:NCTC10179_00501"/>
<dbReference type="InterPro" id="IPR001328">
    <property type="entry name" value="Pept_tRNA_hydro"/>
</dbReference>
<dbReference type="InterPro" id="IPR036416">
    <property type="entry name" value="Pept_tRNA_hydro_sf"/>
</dbReference>
<dbReference type="AlphaFoldDB" id="A0A449B6Z0"/>
<dbReference type="InterPro" id="IPR018171">
    <property type="entry name" value="Pept_tRNA_hydro_CS"/>
</dbReference>
<gene>
    <name evidence="8 11" type="primary">pth</name>
    <name evidence="11" type="ORF">NCTC10179_00501</name>
</gene>
<dbReference type="CDD" id="cd00462">
    <property type="entry name" value="PTH"/>
    <property type="match status" value="1"/>
</dbReference>
<sequence>MKLIVGLGNPGNEYKYTRHNAGFLVIDRICEKLKVSLNKSKYNGEFVKIDDIIIAKPLTYMNNSGTFVQQLANFYQVKFDDILVIHDEKDFPLGKSSIKIGGSGGSHNGVLSIIEKIGSTDFKRMKIGINTPHQGALKDFVLGRFSEEEYYILDNVIEVASEACISYMHNDIHAIMNKFNQKKNVIKK</sequence>
<name>A0A449B6Z0_9BACT</name>
<evidence type="ECO:0000256" key="3">
    <source>
        <dbReference type="ARBA" id="ARBA00022801"/>
    </source>
</evidence>
<keyword evidence="3 8" id="KW-0378">Hydrolase</keyword>
<evidence type="ECO:0000256" key="8">
    <source>
        <dbReference type="HAMAP-Rule" id="MF_00083"/>
    </source>
</evidence>
<feature type="binding site" evidence="8">
    <location>
        <position position="108"/>
    </location>
    <ligand>
        <name>tRNA</name>
        <dbReference type="ChEBI" id="CHEBI:17843"/>
    </ligand>
</feature>
<feature type="site" description="Discriminates between blocked and unblocked aminoacyl-tRNA" evidence="8">
    <location>
        <position position="9"/>
    </location>
</feature>
<feature type="binding site" evidence="8">
    <location>
        <position position="62"/>
    </location>
    <ligand>
        <name>tRNA</name>
        <dbReference type="ChEBI" id="CHEBI:17843"/>
    </ligand>
</feature>
<dbReference type="GO" id="GO:0000049">
    <property type="term" value="F:tRNA binding"/>
    <property type="evidence" value="ECO:0007669"/>
    <property type="project" value="UniProtKB-UniRule"/>
</dbReference>
<feature type="binding site" evidence="8">
    <location>
        <position position="14"/>
    </location>
    <ligand>
        <name>tRNA</name>
        <dbReference type="ChEBI" id="CHEBI:17843"/>
    </ligand>
</feature>
<comment type="catalytic activity">
    <reaction evidence="6 8 9">
        <text>an N-acyl-L-alpha-aminoacyl-tRNA + H2O = an N-acyl-L-amino acid + a tRNA + H(+)</text>
        <dbReference type="Rhea" id="RHEA:54448"/>
        <dbReference type="Rhea" id="RHEA-COMP:10123"/>
        <dbReference type="Rhea" id="RHEA-COMP:13883"/>
        <dbReference type="ChEBI" id="CHEBI:15377"/>
        <dbReference type="ChEBI" id="CHEBI:15378"/>
        <dbReference type="ChEBI" id="CHEBI:59874"/>
        <dbReference type="ChEBI" id="CHEBI:78442"/>
        <dbReference type="ChEBI" id="CHEBI:138191"/>
        <dbReference type="EC" id="3.1.1.29"/>
    </reaction>
</comment>
<keyword evidence="4 8" id="KW-0694">RNA-binding</keyword>
<dbReference type="PANTHER" id="PTHR17224:SF1">
    <property type="entry name" value="PEPTIDYL-TRNA HYDROLASE"/>
    <property type="match status" value="1"/>
</dbReference>
<comment type="function">
    <text evidence="8">Hydrolyzes ribosome-free peptidyl-tRNAs (with 1 or more amino acids incorporated), which drop off the ribosome during protein synthesis, or as a result of ribosome stalling.</text>
</comment>
<dbReference type="FunFam" id="3.40.50.1470:FF:000001">
    <property type="entry name" value="Peptidyl-tRNA hydrolase"/>
    <property type="match status" value="1"/>
</dbReference>